<evidence type="ECO:0000256" key="5">
    <source>
        <dbReference type="ARBA" id="ARBA00022692"/>
    </source>
</evidence>
<feature type="transmembrane region" description="Helical" evidence="8">
    <location>
        <begin position="218"/>
        <end position="246"/>
    </location>
</feature>
<keyword evidence="3" id="KW-0813">Transport</keyword>
<evidence type="ECO:0000256" key="8">
    <source>
        <dbReference type="SAM" id="Phobius"/>
    </source>
</evidence>
<feature type="transmembrane region" description="Helical" evidence="8">
    <location>
        <begin position="252"/>
        <end position="273"/>
    </location>
</feature>
<organism evidence="10 11">
    <name type="scientific">Psychrobacter fozii</name>
    <dbReference type="NCBI Taxonomy" id="198480"/>
    <lineage>
        <taxon>Bacteria</taxon>
        <taxon>Pseudomonadati</taxon>
        <taxon>Pseudomonadota</taxon>
        <taxon>Gammaproteobacteria</taxon>
        <taxon>Moraxellales</taxon>
        <taxon>Moraxellaceae</taxon>
        <taxon>Psychrobacter</taxon>
    </lineage>
</organism>
<keyword evidence="11" id="KW-1185">Reference proteome</keyword>
<name>A0A2V4UEP3_9GAMM</name>
<dbReference type="PANTHER" id="PTHR30294:SF47">
    <property type="entry name" value="INNER MEMBRANE TRANSPORT PERMEASE YHHJ"/>
    <property type="match status" value="1"/>
</dbReference>
<protein>
    <submittedName>
        <fullName evidence="10">ABC-2 type transport system permease protein</fullName>
    </submittedName>
</protein>
<dbReference type="Proteomes" id="UP000247746">
    <property type="component" value="Unassembled WGS sequence"/>
</dbReference>
<accession>A0A2V4UEP3</accession>
<proteinExistence type="inferred from homology"/>
<keyword evidence="6 8" id="KW-1133">Transmembrane helix</keyword>
<feature type="transmembrane region" description="Helical" evidence="8">
    <location>
        <begin position="341"/>
        <end position="362"/>
    </location>
</feature>
<feature type="transmembrane region" description="Helical" evidence="8">
    <location>
        <begin position="172"/>
        <end position="197"/>
    </location>
</feature>
<evidence type="ECO:0000256" key="3">
    <source>
        <dbReference type="ARBA" id="ARBA00022448"/>
    </source>
</evidence>
<dbReference type="Gene3D" id="3.40.1710.10">
    <property type="entry name" value="abc type-2 transporter like domain"/>
    <property type="match status" value="1"/>
</dbReference>
<gene>
    <name evidence="10" type="ORF">DFP82_10657</name>
</gene>
<keyword evidence="5 8" id="KW-0812">Transmembrane</keyword>
<feature type="transmembrane region" description="Helical" evidence="8">
    <location>
        <begin position="23"/>
        <end position="40"/>
    </location>
</feature>
<evidence type="ECO:0000256" key="7">
    <source>
        <dbReference type="ARBA" id="ARBA00023136"/>
    </source>
</evidence>
<dbReference type="PROSITE" id="PS51012">
    <property type="entry name" value="ABC_TM2"/>
    <property type="match status" value="1"/>
</dbReference>
<feature type="domain" description="ABC transmembrane type-2" evidence="9">
    <location>
        <begin position="141"/>
        <end position="367"/>
    </location>
</feature>
<evidence type="ECO:0000313" key="11">
    <source>
        <dbReference type="Proteomes" id="UP000247746"/>
    </source>
</evidence>
<sequence length="372" mass="41357">MRTLKNIWTLSIKELRSLFADKILFLMIGFVFSVTIYTVAEGINTDVRNAPVGIIDLDRTALTRQIQDALQEPYFLAPVDVKREDVDELMDKSKLIFVLEFPPGFERDVLAGRKPQVQLLIDATTMTQAGIGQAYIIQIFNQEVRDFLKQADPPLLVKPVLNMIFNPNGDSYWYTPVMEVCNMITLLAIGLSGAAVIRERERGTIEHLLVMPVNATEIVISKILANGLVILCASMLSMIFVVQYLLDIPINGSLLLFGSGVVVYLFSISSLGIMLSTMAPSMPQFALLMLPVLVVSLLLSGSIAPRSNMPEAAQMISEYWPTTQFISFTQNVLFRNAGLDIVWPELLVMTGIGVVFLICALIRFKAMLEKMG</sequence>
<comment type="similarity">
    <text evidence="2">Belongs to the ABC-2 integral membrane protein family.</text>
</comment>
<dbReference type="EMBL" id="QJSU01000006">
    <property type="protein sequence ID" value="PYE38653.1"/>
    <property type="molecule type" value="Genomic_DNA"/>
</dbReference>
<dbReference type="GO" id="GO:0140359">
    <property type="term" value="F:ABC-type transporter activity"/>
    <property type="evidence" value="ECO:0007669"/>
    <property type="project" value="InterPro"/>
</dbReference>
<keyword evidence="4" id="KW-1003">Cell membrane</keyword>
<dbReference type="InterPro" id="IPR013525">
    <property type="entry name" value="ABC2_TM"/>
</dbReference>
<evidence type="ECO:0000259" key="9">
    <source>
        <dbReference type="PROSITE" id="PS51012"/>
    </source>
</evidence>
<dbReference type="PANTHER" id="PTHR30294">
    <property type="entry name" value="MEMBRANE COMPONENT OF ABC TRANSPORTER YHHJ-RELATED"/>
    <property type="match status" value="1"/>
</dbReference>
<dbReference type="InterPro" id="IPR051449">
    <property type="entry name" value="ABC-2_transporter_component"/>
</dbReference>
<dbReference type="Pfam" id="PF12698">
    <property type="entry name" value="ABC2_membrane_3"/>
    <property type="match status" value="1"/>
</dbReference>
<dbReference type="GO" id="GO:0005886">
    <property type="term" value="C:plasma membrane"/>
    <property type="evidence" value="ECO:0007669"/>
    <property type="project" value="UniProtKB-SubCell"/>
</dbReference>
<reference evidence="10 11" key="1">
    <citation type="submission" date="2018-06" db="EMBL/GenBank/DDBJ databases">
        <title>Genomic Encyclopedia of Type Strains, Phase III (KMG-III): the genomes of soil and plant-associated and newly described type strains.</title>
        <authorList>
            <person name="Whitman W."/>
        </authorList>
    </citation>
    <scope>NUCLEOTIDE SEQUENCE [LARGE SCALE GENOMIC DNA]</scope>
    <source>
        <strain evidence="10 11">CECT 5889</strain>
    </source>
</reference>
<dbReference type="OrthoDB" id="9808686at2"/>
<comment type="subcellular location">
    <subcellularLocation>
        <location evidence="1">Cell membrane</location>
        <topology evidence="1">Multi-pass membrane protein</topology>
    </subcellularLocation>
</comment>
<dbReference type="InterPro" id="IPR047817">
    <property type="entry name" value="ABC2_TM_bact-type"/>
</dbReference>
<dbReference type="RefSeq" id="WP_110923400.1">
    <property type="nucleotide sequence ID" value="NZ_QJSU01000006.1"/>
</dbReference>
<evidence type="ECO:0000256" key="1">
    <source>
        <dbReference type="ARBA" id="ARBA00004651"/>
    </source>
</evidence>
<evidence type="ECO:0000256" key="2">
    <source>
        <dbReference type="ARBA" id="ARBA00007783"/>
    </source>
</evidence>
<evidence type="ECO:0000256" key="4">
    <source>
        <dbReference type="ARBA" id="ARBA00022475"/>
    </source>
</evidence>
<evidence type="ECO:0000256" key="6">
    <source>
        <dbReference type="ARBA" id="ARBA00022989"/>
    </source>
</evidence>
<evidence type="ECO:0000313" key="10">
    <source>
        <dbReference type="EMBL" id="PYE38653.1"/>
    </source>
</evidence>
<feature type="transmembrane region" description="Helical" evidence="8">
    <location>
        <begin position="285"/>
        <end position="304"/>
    </location>
</feature>
<dbReference type="AlphaFoldDB" id="A0A2V4UEP3"/>
<keyword evidence="7 8" id="KW-0472">Membrane</keyword>
<comment type="caution">
    <text evidence="10">The sequence shown here is derived from an EMBL/GenBank/DDBJ whole genome shotgun (WGS) entry which is preliminary data.</text>
</comment>